<dbReference type="InterPro" id="IPR052910">
    <property type="entry name" value="ABC-Purine-Binding"/>
</dbReference>
<dbReference type="OrthoDB" id="9769871at2"/>
<dbReference type="PROSITE" id="PS51257">
    <property type="entry name" value="PROKAR_LIPOPROTEIN"/>
    <property type="match status" value="1"/>
</dbReference>
<evidence type="ECO:0000313" key="5">
    <source>
        <dbReference type="Proteomes" id="UP000298246"/>
    </source>
</evidence>
<evidence type="ECO:0000259" key="3">
    <source>
        <dbReference type="Pfam" id="PF02608"/>
    </source>
</evidence>
<feature type="domain" description="ABC transporter substrate-binding protein PnrA-like" evidence="3">
    <location>
        <begin position="55"/>
        <end position="339"/>
    </location>
</feature>
<dbReference type="AlphaFoldDB" id="A0A4Y8PZI2"/>
<dbReference type="Gene3D" id="3.40.50.2300">
    <property type="match status" value="2"/>
</dbReference>
<organism evidence="4 5">
    <name type="scientific">Paenibacillus athensensis</name>
    <dbReference type="NCBI Taxonomy" id="1967502"/>
    <lineage>
        <taxon>Bacteria</taxon>
        <taxon>Bacillati</taxon>
        <taxon>Bacillota</taxon>
        <taxon>Bacilli</taxon>
        <taxon>Bacillales</taxon>
        <taxon>Paenibacillaceae</taxon>
        <taxon>Paenibacillus</taxon>
    </lineage>
</organism>
<feature type="chain" id="PRO_5039083088" evidence="2">
    <location>
        <begin position="31"/>
        <end position="388"/>
    </location>
</feature>
<dbReference type="PANTHER" id="PTHR43208">
    <property type="entry name" value="ABC TRANSPORTER SUBSTRATE-BINDING PROTEIN"/>
    <property type="match status" value="1"/>
</dbReference>
<comment type="caution">
    <text evidence="4">The sequence shown here is derived from an EMBL/GenBank/DDBJ whole genome shotgun (WGS) entry which is preliminary data.</text>
</comment>
<dbReference type="EMBL" id="MYFO01000017">
    <property type="protein sequence ID" value="TFE86782.1"/>
    <property type="molecule type" value="Genomic_DNA"/>
</dbReference>
<evidence type="ECO:0000313" key="4">
    <source>
        <dbReference type="EMBL" id="TFE86782.1"/>
    </source>
</evidence>
<sequence>MTKKGWKATWLCGALALCLLAAGCSQPGSGAATGTSAETGGAASAGATAGTGGKAVGFIFVGTKDDYGYNQAAYIGSEAVEKAFPDLKVLRAENVPETAEAERVMEQMIKDGAKIIFPTSYGHLDPALNVAKRHPDVVFYHQGGLKTAANLGTYFGTIWEPVYLAGVAAGKMSKTGKLGYIVSVPIPQVLLNVNAFEMGAKSVNPQAKTSVVFTGSWCDPGQQANAANSLIDGGADVLSQHQDCTKTIIETAERRGAMSVGYHADAASLAPKGWIAGSVWNWSDLYVDMVKTAVDGKFAGSKYDGKYRGTMADGIVQLTDFGASVPDDVKQFVEQKKKELMSGTLKPFLGPVKDQSGAVRVPEGQSPTIEELEASDYLIEGVIGNIPK</sequence>
<protein>
    <submittedName>
        <fullName evidence="4">BMP family ABC transporter substrate-binding protein</fullName>
    </submittedName>
</protein>
<dbReference type="CDD" id="cd19963">
    <property type="entry name" value="PBP1_BMP-like"/>
    <property type="match status" value="1"/>
</dbReference>
<dbReference type="Pfam" id="PF02608">
    <property type="entry name" value="Bmp"/>
    <property type="match status" value="1"/>
</dbReference>
<keyword evidence="1 2" id="KW-0732">Signal</keyword>
<evidence type="ECO:0000256" key="1">
    <source>
        <dbReference type="ARBA" id="ARBA00022729"/>
    </source>
</evidence>
<proteinExistence type="predicted"/>
<reference evidence="4 5" key="1">
    <citation type="submission" date="2017-03" db="EMBL/GenBank/DDBJ databases">
        <title>Isolation of Levoglucosan Utilizing Bacteria.</title>
        <authorList>
            <person name="Arya A.S."/>
        </authorList>
    </citation>
    <scope>NUCLEOTIDE SEQUENCE [LARGE SCALE GENOMIC DNA]</scope>
    <source>
        <strain evidence="4 5">MEC069</strain>
    </source>
</reference>
<keyword evidence="5" id="KW-1185">Reference proteome</keyword>
<dbReference type="PANTHER" id="PTHR43208:SF1">
    <property type="entry name" value="ABC TRANSPORTER SUBSTRATE-BINDING PROTEIN"/>
    <property type="match status" value="1"/>
</dbReference>
<dbReference type="GO" id="GO:0005886">
    <property type="term" value="C:plasma membrane"/>
    <property type="evidence" value="ECO:0007669"/>
    <property type="project" value="InterPro"/>
</dbReference>
<feature type="signal peptide" evidence="2">
    <location>
        <begin position="1"/>
        <end position="30"/>
    </location>
</feature>
<accession>A0A4Y8PZI2</accession>
<name>A0A4Y8PZI2_9BACL</name>
<gene>
    <name evidence="4" type="ORF">B5M42_14125</name>
</gene>
<evidence type="ECO:0000256" key="2">
    <source>
        <dbReference type="SAM" id="SignalP"/>
    </source>
</evidence>
<dbReference type="Proteomes" id="UP000298246">
    <property type="component" value="Unassembled WGS sequence"/>
</dbReference>
<dbReference type="InterPro" id="IPR003760">
    <property type="entry name" value="PnrA-like"/>
</dbReference>